<dbReference type="OrthoDB" id="262835at2"/>
<evidence type="ECO:0000259" key="1">
    <source>
        <dbReference type="Pfam" id="PF09414"/>
    </source>
</evidence>
<proteinExistence type="predicted"/>
<dbReference type="Proteomes" id="UP000239388">
    <property type="component" value="Unassembled WGS sequence"/>
</dbReference>
<dbReference type="Pfam" id="PF09414">
    <property type="entry name" value="RNA_ligase"/>
    <property type="match status" value="1"/>
</dbReference>
<sequence>MNKPLYYPKIPDSRDFPLGKCIAFEKLDGTNVHFDWNREHGWHAFGTRRDWFSWDQHGLELFEEIHPELNQLAFAFTQTLAEGLQAKFVTDSRCSSWTEVRCFGEYFGPSSFAGRHRADEEKRVVLFDVEADGRLLDPFEFVELFRELPIARVVYQGKFSGSFTEAVRAGRFNVGEGVICKCGQRGNVHMAKIKTNAYLARLQESFGDKWREYWE</sequence>
<dbReference type="RefSeq" id="WP_105358087.1">
    <property type="nucleotide sequence ID" value="NZ_PUIB01000024.1"/>
</dbReference>
<evidence type="ECO:0000313" key="2">
    <source>
        <dbReference type="EMBL" id="PQO28817.1"/>
    </source>
</evidence>
<evidence type="ECO:0000313" key="3">
    <source>
        <dbReference type="Proteomes" id="UP000239388"/>
    </source>
</evidence>
<dbReference type="EMBL" id="PUIB01000024">
    <property type="protein sequence ID" value="PQO28817.1"/>
    <property type="molecule type" value="Genomic_DNA"/>
</dbReference>
<name>A0A2S8F9I7_9BACT</name>
<dbReference type="AlphaFoldDB" id="A0A2S8F9I7"/>
<dbReference type="SUPFAM" id="SSF56091">
    <property type="entry name" value="DNA ligase/mRNA capping enzyme, catalytic domain"/>
    <property type="match status" value="1"/>
</dbReference>
<gene>
    <name evidence="2" type="ORF">C5Y98_23925</name>
</gene>
<accession>A0A2S8F9I7</accession>
<comment type="caution">
    <text evidence="2">The sequence shown here is derived from an EMBL/GenBank/DDBJ whole genome shotgun (WGS) entry which is preliminary data.</text>
</comment>
<protein>
    <recommendedName>
        <fullName evidence="1">RNA ligase domain-containing protein</fullName>
    </recommendedName>
</protein>
<dbReference type="InterPro" id="IPR021122">
    <property type="entry name" value="RNA_ligase_dom_REL/Rnl2"/>
</dbReference>
<organism evidence="2 3">
    <name type="scientific">Blastopirellula marina</name>
    <dbReference type="NCBI Taxonomy" id="124"/>
    <lineage>
        <taxon>Bacteria</taxon>
        <taxon>Pseudomonadati</taxon>
        <taxon>Planctomycetota</taxon>
        <taxon>Planctomycetia</taxon>
        <taxon>Pirellulales</taxon>
        <taxon>Pirellulaceae</taxon>
        <taxon>Blastopirellula</taxon>
    </lineage>
</organism>
<reference evidence="2 3" key="1">
    <citation type="submission" date="2018-02" db="EMBL/GenBank/DDBJ databases">
        <title>Comparative genomes isolates from brazilian mangrove.</title>
        <authorList>
            <person name="Araujo J.E."/>
            <person name="Taketani R.G."/>
            <person name="Silva M.C.P."/>
            <person name="Loureco M.V."/>
            <person name="Andreote F.D."/>
        </authorList>
    </citation>
    <scope>NUCLEOTIDE SEQUENCE [LARGE SCALE GENOMIC DNA]</scope>
    <source>
        <strain evidence="2 3">NAP PRIS-MGV</strain>
    </source>
</reference>
<feature type="domain" description="RNA ligase" evidence="1">
    <location>
        <begin position="21"/>
        <end position="193"/>
    </location>
</feature>